<name>A0A317QJN2_9ACTN</name>
<evidence type="ECO:0000313" key="2">
    <source>
        <dbReference type="EMBL" id="PWW21840.1"/>
    </source>
</evidence>
<feature type="transmembrane region" description="Helical" evidence="1">
    <location>
        <begin position="12"/>
        <end position="36"/>
    </location>
</feature>
<reference evidence="3" key="1">
    <citation type="submission" date="2018-05" db="EMBL/GenBank/DDBJ databases">
        <authorList>
            <person name="Klenk H.-P."/>
            <person name="Huntemann M."/>
            <person name="Clum A."/>
            <person name="Pillay M."/>
            <person name="Palaniappan K."/>
            <person name="Varghese N."/>
            <person name="Mikhailova N."/>
            <person name="Stamatis D."/>
            <person name="Reddy T."/>
            <person name="Daum C."/>
            <person name="Shapiro N."/>
            <person name="Ivanova N."/>
            <person name="Kyrpides N."/>
            <person name="Woyke T."/>
        </authorList>
    </citation>
    <scope>NUCLEOTIDE SEQUENCE [LARGE SCALE GENOMIC DNA]</scope>
    <source>
        <strain evidence="3">DSM 45417</strain>
    </source>
</reference>
<feature type="transmembrane region" description="Helical" evidence="1">
    <location>
        <begin position="113"/>
        <end position="132"/>
    </location>
</feature>
<feature type="transmembrane region" description="Helical" evidence="1">
    <location>
        <begin position="48"/>
        <end position="73"/>
    </location>
</feature>
<proteinExistence type="predicted"/>
<keyword evidence="1" id="KW-0472">Membrane</keyword>
<gene>
    <name evidence="2" type="ORF">JD79_00981</name>
</gene>
<sequence>MDHPATTARPRAVVAAVMLAFLQAGLYLGGVVWQSVDVATSDTGLEDLGPAVVAVLGISALGTLQVLGGLALLRHSRRRLLVAASCVDAAACGVLLLVVGLDAFGGALSTADLLALGLGLALLTGPVLRLVLLGRPRVAAWAGTRRTATGTRVVLAVVLAAGVLALASTVLLVLAAQQDLVGAPVVPPG</sequence>
<keyword evidence="3" id="KW-1185">Reference proteome</keyword>
<dbReference type="Proteomes" id="UP000246661">
    <property type="component" value="Unassembled WGS sequence"/>
</dbReference>
<protein>
    <submittedName>
        <fullName evidence="2">Uncharacterized protein</fullName>
    </submittedName>
</protein>
<evidence type="ECO:0000256" key="1">
    <source>
        <dbReference type="SAM" id="Phobius"/>
    </source>
</evidence>
<keyword evidence="1" id="KW-0812">Transmembrane</keyword>
<dbReference type="AlphaFoldDB" id="A0A317QJN2"/>
<evidence type="ECO:0000313" key="3">
    <source>
        <dbReference type="Proteomes" id="UP000246661"/>
    </source>
</evidence>
<feature type="transmembrane region" description="Helical" evidence="1">
    <location>
        <begin position="153"/>
        <end position="176"/>
    </location>
</feature>
<organism evidence="2 3">
    <name type="scientific">Geodermatophilus normandii</name>
    <dbReference type="NCBI Taxonomy" id="1137989"/>
    <lineage>
        <taxon>Bacteria</taxon>
        <taxon>Bacillati</taxon>
        <taxon>Actinomycetota</taxon>
        <taxon>Actinomycetes</taxon>
        <taxon>Geodermatophilales</taxon>
        <taxon>Geodermatophilaceae</taxon>
        <taxon>Geodermatophilus</taxon>
    </lineage>
</organism>
<accession>A0A317QJN2</accession>
<dbReference type="RefSeq" id="WP_146220392.1">
    <property type="nucleotide sequence ID" value="NZ_QGTX01000001.1"/>
</dbReference>
<dbReference type="EMBL" id="QGTX01000001">
    <property type="protein sequence ID" value="PWW21840.1"/>
    <property type="molecule type" value="Genomic_DNA"/>
</dbReference>
<keyword evidence="1" id="KW-1133">Transmembrane helix</keyword>
<comment type="caution">
    <text evidence="2">The sequence shown here is derived from an EMBL/GenBank/DDBJ whole genome shotgun (WGS) entry which is preliminary data.</text>
</comment>
<feature type="transmembrane region" description="Helical" evidence="1">
    <location>
        <begin position="80"/>
        <end position="101"/>
    </location>
</feature>